<dbReference type="Proteomes" id="UP001186104">
    <property type="component" value="Unassembled WGS sequence"/>
</dbReference>
<gene>
    <name evidence="1" type="ORF">R3P93_13890</name>
</gene>
<keyword evidence="2" id="KW-1185">Reference proteome</keyword>
<proteinExistence type="predicted"/>
<name>A0ABU4D1Q4_9NOCA</name>
<dbReference type="RefSeq" id="WP_317533256.1">
    <property type="nucleotide sequence ID" value="NZ_JAWLKF010000006.1"/>
</dbReference>
<reference evidence="1 2" key="1">
    <citation type="submission" date="2023-10" db="EMBL/GenBank/DDBJ databases">
        <title>Development of a sustainable strategy for remediation of hydrocarbon-contaminated territories based on the waste exchange concept.</title>
        <authorList>
            <person name="Krivoruchko A."/>
        </authorList>
    </citation>
    <scope>NUCLEOTIDE SEQUENCE [LARGE SCALE GENOMIC DNA]</scope>
    <source>
        <strain evidence="1 2">IEGM 1327</strain>
    </source>
</reference>
<evidence type="ECO:0000313" key="2">
    <source>
        <dbReference type="Proteomes" id="UP001186104"/>
    </source>
</evidence>
<dbReference type="EMBL" id="JAWLKF010000006">
    <property type="protein sequence ID" value="MDV6303652.1"/>
    <property type="molecule type" value="Genomic_DNA"/>
</dbReference>
<comment type="caution">
    <text evidence="1">The sequence shown here is derived from an EMBL/GenBank/DDBJ whole genome shotgun (WGS) entry which is preliminary data.</text>
</comment>
<sequence length="356" mass="39721">MHCDGRLLWLHLVYGDGWSAQWWTDEPTDGEVTLTGTFNAMLTDFGVDAPPRVHGRIRSMHLVDQQVRPTENGWTTIDGTNQLTEIDAIPVAHEWWPSKDTEDGGFVASGVLIDIDLDDNPSSLRPFVAGAVTIRGNSIWVMHSSDPVLLQVDTAGAVPVVTRYLLPLTIEPSVDRWSRRIHAIDDGFWITSEHDIHLCTISPEGELNIERYTTEGSWTTTVHEGQLYLLGRTRSSMNSNRRHGVIRTYPDEQRVRLLNRVTRRLTPVDGPDDIRFVRADRATAVDGTRWRVDGTTMLRRIDSDGTASKIDLTAESATRTVRSTTPDAFADPANADVVASITVDSSHFVPKRPPNP</sequence>
<evidence type="ECO:0000313" key="1">
    <source>
        <dbReference type="EMBL" id="MDV6303652.1"/>
    </source>
</evidence>
<accession>A0ABU4D1Q4</accession>
<organism evidence="1 2">
    <name type="scientific">Rhodococcus cerastii</name>
    <dbReference type="NCBI Taxonomy" id="908616"/>
    <lineage>
        <taxon>Bacteria</taxon>
        <taxon>Bacillati</taxon>
        <taxon>Actinomycetota</taxon>
        <taxon>Actinomycetes</taxon>
        <taxon>Mycobacteriales</taxon>
        <taxon>Nocardiaceae</taxon>
        <taxon>Rhodococcus</taxon>
    </lineage>
</organism>
<evidence type="ECO:0008006" key="3">
    <source>
        <dbReference type="Google" id="ProtNLM"/>
    </source>
</evidence>
<protein>
    <recommendedName>
        <fullName evidence="3">Minor tail protein</fullName>
    </recommendedName>
</protein>